<keyword evidence="3" id="KW-1185">Reference proteome</keyword>
<reference evidence="2" key="1">
    <citation type="journal article" date="2010" name="Science">
        <title>Plasticity of animal genome architecture unmasked by rapid evolution of a pelagic tunicate.</title>
        <authorList>
            <person name="Denoeud F."/>
            <person name="Henriet S."/>
            <person name="Mungpakdee S."/>
            <person name="Aury J.M."/>
            <person name="Da Silva C."/>
            <person name="Brinkmann H."/>
            <person name="Mikhaleva J."/>
            <person name="Olsen L.C."/>
            <person name="Jubin C."/>
            <person name="Canestro C."/>
            <person name="Bouquet J.M."/>
            <person name="Danks G."/>
            <person name="Poulain J."/>
            <person name="Campsteijn C."/>
            <person name="Adamski M."/>
            <person name="Cross I."/>
            <person name="Yadetie F."/>
            <person name="Muffato M."/>
            <person name="Louis A."/>
            <person name="Butcher S."/>
            <person name="Tsagkogeorga G."/>
            <person name="Konrad A."/>
            <person name="Singh S."/>
            <person name="Jensen M.F."/>
            <person name="Cong E.H."/>
            <person name="Eikeseth-Otteraa H."/>
            <person name="Noel B."/>
            <person name="Anthouard V."/>
            <person name="Porcel B.M."/>
            <person name="Kachouri-Lafond R."/>
            <person name="Nishino A."/>
            <person name="Ugolini M."/>
            <person name="Chourrout P."/>
            <person name="Nishida H."/>
            <person name="Aasland R."/>
            <person name="Huzurbazar S."/>
            <person name="Westhof E."/>
            <person name="Delsuc F."/>
            <person name="Lehrach H."/>
            <person name="Reinhardt R."/>
            <person name="Weissenbach J."/>
            <person name="Roy S.W."/>
            <person name="Artiguenave F."/>
            <person name="Postlethwait J.H."/>
            <person name="Manak J.R."/>
            <person name="Thompson E.M."/>
            <person name="Jaillon O."/>
            <person name="Du Pasquier L."/>
            <person name="Boudinot P."/>
            <person name="Liberles D.A."/>
            <person name="Volff J.N."/>
            <person name="Philippe H."/>
            <person name="Lenhard B."/>
            <person name="Roest Crollius H."/>
            <person name="Wincker P."/>
            <person name="Chourrout D."/>
        </authorList>
    </citation>
    <scope>NUCLEOTIDE SEQUENCE [LARGE SCALE GENOMIC DNA]</scope>
</reference>
<evidence type="ECO:0000313" key="2">
    <source>
        <dbReference type="EMBL" id="CBY23199.1"/>
    </source>
</evidence>
<feature type="region of interest" description="Disordered" evidence="1">
    <location>
        <begin position="1"/>
        <end position="24"/>
    </location>
</feature>
<dbReference type="Proteomes" id="UP000001307">
    <property type="component" value="Unassembled WGS sequence"/>
</dbReference>
<protein>
    <submittedName>
        <fullName evidence="2">Uncharacterized protein</fullName>
    </submittedName>
</protein>
<evidence type="ECO:0000313" key="3">
    <source>
        <dbReference type="Proteomes" id="UP000001307"/>
    </source>
</evidence>
<evidence type="ECO:0000256" key="1">
    <source>
        <dbReference type="SAM" id="MobiDB-lite"/>
    </source>
</evidence>
<organism evidence="2">
    <name type="scientific">Oikopleura dioica</name>
    <name type="common">Tunicate</name>
    <dbReference type="NCBI Taxonomy" id="34765"/>
    <lineage>
        <taxon>Eukaryota</taxon>
        <taxon>Metazoa</taxon>
        <taxon>Chordata</taxon>
        <taxon>Tunicata</taxon>
        <taxon>Appendicularia</taxon>
        <taxon>Copelata</taxon>
        <taxon>Oikopleuridae</taxon>
        <taxon>Oikopleura</taxon>
    </lineage>
</organism>
<gene>
    <name evidence="2" type="ORF">GSOID_T00015132001</name>
</gene>
<sequence length="77" mass="8926">MPNGPNQYSGVNSQGNSYTVTDTGYFYNNENGSHYANERNHIHYQDRSTDTQYHYNKASDTYSSGTHYFKTNERSNK</sequence>
<dbReference type="InParanoid" id="E4X0A0"/>
<dbReference type="AlphaFoldDB" id="E4X0A0"/>
<proteinExistence type="predicted"/>
<accession>E4X0A0</accession>
<dbReference type="EMBL" id="FN653020">
    <property type="protein sequence ID" value="CBY23199.1"/>
    <property type="molecule type" value="Genomic_DNA"/>
</dbReference>
<name>E4X0A0_OIKDI</name>